<dbReference type="EMBL" id="CP059735">
    <property type="protein sequence ID" value="WDE00598.1"/>
    <property type="molecule type" value="Genomic_DNA"/>
</dbReference>
<organism evidence="2 3">
    <name type="scientific">Thalassomonas actiniarum</name>
    <dbReference type="NCBI Taxonomy" id="485447"/>
    <lineage>
        <taxon>Bacteria</taxon>
        <taxon>Pseudomonadati</taxon>
        <taxon>Pseudomonadota</taxon>
        <taxon>Gammaproteobacteria</taxon>
        <taxon>Alteromonadales</taxon>
        <taxon>Colwelliaceae</taxon>
        <taxon>Thalassomonas</taxon>
    </lineage>
</organism>
<evidence type="ECO:0000256" key="1">
    <source>
        <dbReference type="SAM" id="SignalP"/>
    </source>
</evidence>
<sequence>MRLLFLLLATALLCSCATRVTSLQNDQNLVLKQGKGYVLFGIQTNQNLKTINISGPQNIQLTSKDIKEGTNYLLVDIEAGTYTIDRLMLDNYWELVFDDEESWQFDVSADEISYVGHLEVVRRGHWYPRINIELVNRSSEALEFLEENYSNILMTNSVVYGGPGQDRFFEFLAAQLEE</sequence>
<feature type="signal peptide" evidence="1">
    <location>
        <begin position="1"/>
        <end position="22"/>
    </location>
</feature>
<protein>
    <recommendedName>
        <fullName evidence="4">DUF2846 domain-containing protein</fullName>
    </recommendedName>
</protein>
<keyword evidence="3" id="KW-1185">Reference proteome</keyword>
<evidence type="ECO:0000313" key="2">
    <source>
        <dbReference type="EMBL" id="WDE00598.1"/>
    </source>
</evidence>
<dbReference type="RefSeq" id="WP_044830765.1">
    <property type="nucleotide sequence ID" value="NZ_CP059735.1"/>
</dbReference>
<dbReference type="KEGG" id="tact:SG35_008160"/>
<name>A0AAF0C4K9_9GAMM</name>
<gene>
    <name evidence="2" type="ORF">SG35_008160</name>
</gene>
<keyword evidence="1" id="KW-0732">Signal</keyword>
<proteinExistence type="predicted"/>
<feature type="chain" id="PRO_5042175890" description="DUF2846 domain-containing protein" evidence="1">
    <location>
        <begin position="23"/>
        <end position="178"/>
    </location>
</feature>
<accession>A0AAF0C4K9</accession>
<dbReference type="AlphaFoldDB" id="A0AAF0C4K9"/>
<evidence type="ECO:0000313" key="3">
    <source>
        <dbReference type="Proteomes" id="UP000032568"/>
    </source>
</evidence>
<reference evidence="2 3" key="2">
    <citation type="journal article" date="2022" name="Mar. Drugs">
        <title>Bioassay-Guided Fractionation Leads to the Detection of Cholic Acid Generated by the Rare Thalassomonas sp.</title>
        <authorList>
            <person name="Pheiffer F."/>
            <person name="Schneider Y.K."/>
            <person name="Hansen E.H."/>
            <person name="Andersen J.H."/>
            <person name="Isaksson J."/>
            <person name="Busche T."/>
            <person name="R C."/>
            <person name="Kalinowski J."/>
            <person name="Zyl L.V."/>
            <person name="Trindade M."/>
        </authorList>
    </citation>
    <scope>NUCLEOTIDE SEQUENCE [LARGE SCALE GENOMIC DNA]</scope>
    <source>
        <strain evidence="2 3">A5K-106</strain>
    </source>
</reference>
<dbReference type="PROSITE" id="PS51257">
    <property type="entry name" value="PROKAR_LIPOPROTEIN"/>
    <property type="match status" value="1"/>
</dbReference>
<evidence type="ECO:0008006" key="4">
    <source>
        <dbReference type="Google" id="ProtNLM"/>
    </source>
</evidence>
<reference evidence="2 3" key="1">
    <citation type="journal article" date="2015" name="Genome Announc.">
        <title>Draft Genome Sequences of Marine Isolates of Thalassomonas viridans and Thalassomonas actiniarum.</title>
        <authorList>
            <person name="Olonade I."/>
            <person name="van Zyl L.J."/>
            <person name="Trindade M."/>
        </authorList>
    </citation>
    <scope>NUCLEOTIDE SEQUENCE [LARGE SCALE GENOMIC DNA]</scope>
    <source>
        <strain evidence="2 3">A5K-106</strain>
    </source>
</reference>
<dbReference type="Proteomes" id="UP000032568">
    <property type="component" value="Chromosome"/>
</dbReference>